<organism evidence="1">
    <name type="scientific">Paramoeba aestuarina</name>
    <dbReference type="NCBI Taxonomy" id="180227"/>
    <lineage>
        <taxon>Eukaryota</taxon>
        <taxon>Amoebozoa</taxon>
        <taxon>Discosea</taxon>
        <taxon>Flabellinia</taxon>
        <taxon>Dactylopodida</taxon>
        <taxon>Paramoebidae</taxon>
        <taxon>Paramoeba</taxon>
    </lineage>
</organism>
<evidence type="ECO:0000313" key="1">
    <source>
        <dbReference type="EMBL" id="CAE2320369.1"/>
    </source>
</evidence>
<name>A0A7S4UHP1_9EUKA</name>
<proteinExistence type="predicted"/>
<sequence>MRFFQPLKQSYRAVFAPSEEALKRVLKFDPKKITEFRVPQQTVLWTKLNLARGYYHSFIQTAPGTPLILLRQHATAYNPKKDEDLVEAWKTRNFSTIQELAEYYEAVINPALSIIKKIDGFQAESYALKDVLRLKVGSQAQLDKARTQLLIITDKIEFLKKQLKEYASSAFSTEIYNSILNIFRLAAESDDHAHRYAIQLLEDMTALGVPCDETTRLLMKKICFGDEPKEDSDMLFSYVELPEMGEVVLNAKNVKQMNKDAVRTAADRHNIEITEGRFMQNAASHPNLIQNATQ</sequence>
<gene>
    <name evidence="1" type="ORF">NAES01612_LOCUS17770</name>
</gene>
<protein>
    <submittedName>
        <fullName evidence="1">Uncharacterized protein</fullName>
    </submittedName>
</protein>
<reference evidence="1" key="1">
    <citation type="submission" date="2021-01" db="EMBL/GenBank/DDBJ databases">
        <authorList>
            <person name="Corre E."/>
            <person name="Pelletier E."/>
            <person name="Niang G."/>
            <person name="Scheremetjew M."/>
            <person name="Finn R."/>
            <person name="Kale V."/>
            <person name="Holt S."/>
            <person name="Cochrane G."/>
            <person name="Meng A."/>
            <person name="Brown T."/>
            <person name="Cohen L."/>
        </authorList>
    </citation>
    <scope>NUCLEOTIDE SEQUENCE</scope>
    <source>
        <strain evidence="1">SoJaBio B1-5/56/2</strain>
    </source>
</reference>
<accession>A0A7S4UHP1</accession>
<dbReference type="EMBL" id="HBKR01027196">
    <property type="protein sequence ID" value="CAE2320369.1"/>
    <property type="molecule type" value="Transcribed_RNA"/>
</dbReference>
<dbReference type="AlphaFoldDB" id="A0A7S4UHP1"/>